<proteinExistence type="predicted"/>
<organism evidence="1">
    <name type="scientific">Zooxanthella nutricula</name>
    <dbReference type="NCBI Taxonomy" id="1333877"/>
    <lineage>
        <taxon>Eukaryota</taxon>
        <taxon>Sar</taxon>
        <taxon>Alveolata</taxon>
        <taxon>Dinophyceae</taxon>
        <taxon>Peridiniales</taxon>
        <taxon>Peridiniales incertae sedis</taxon>
        <taxon>Zooxanthella</taxon>
    </lineage>
</organism>
<gene>
    <name evidence="1" type="ORF">BRAN1462_LOCUS48109</name>
</gene>
<protein>
    <submittedName>
        <fullName evidence="1">Uncharacterized protein</fullName>
    </submittedName>
</protein>
<dbReference type="EMBL" id="HBGW01075655">
    <property type="protein sequence ID" value="CAD9626892.1"/>
    <property type="molecule type" value="Transcribed_RNA"/>
</dbReference>
<reference evidence="1" key="1">
    <citation type="submission" date="2021-01" db="EMBL/GenBank/DDBJ databases">
        <authorList>
            <person name="Corre E."/>
            <person name="Pelletier E."/>
            <person name="Niang G."/>
            <person name="Scheremetjew M."/>
            <person name="Finn R."/>
            <person name="Kale V."/>
            <person name="Holt S."/>
            <person name="Cochrane G."/>
            <person name="Meng A."/>
            <person name="Brown T."/>
            <person name="Cohen L."/>
        </authorList>
    </citation>
    <scope>NUCLEOTIDE SEQUENCE</scope>
    <source>
        <strain evidence="1">RCC3387</strain>
    </source>
</reference>
<evidence type="ECO:0000313" key="1">
    <source>
        <dbReference type="EMBL" id="CAD9626892.1"/>
    </source>
</evidence>
<name>A0A7S2PZV5_9DINO</name>
<accession>A0A7S2PZV5</accession>
<dbReference type="AlphaFoldDB" id="A0A7S2PZV5"/>
<sequence length="234" mass="25019">MAARQPALGSAKYGCSAALQSDGTVKASAQFQDDGSCCSCNCCVPDELRARTFAHAYDNRMVRNYPIAPFGCCTSQICIQDMVSTFFFDKPPFRSGPCSPPCCCIPAVCCGPPVIFSYKPMCCCVDLSGVCGMQVKFAPANYFGCRSFCCLGPPCYNHCSIPLLNGLKDADSFVSQLAVQHAQYTAQHGIPEGEAAIFEFVESNILLPGVELGGHRAAPRQLAMSQHVPSAPRA</sequence>